<feature type="compositionally biased region" description="Polar residues" evidence="2">
    <location>
        <begin position="143"/>
        <end position="160"/>
    </location>
</feature>
<evidence type="ECO:0000256" key="2">
    <source>
        <dbReference type="SAM" id="MobiDB-lite"/>
    </source>
</evidence>
<protein>
    <recommendedName>
        <fullName evidence="4">Synaptobrevin, longin-like domain protein</fullName>
    </recommendedName>
</protein>
<organism evidence="3">
    <name type="scientific">Tanacetum cinerariifolium</name>
    <name type="common">Dalmatian daisy</name>
    <name type="synonym">Chrysanthemum cinerariifolium</name>
    <dbReference type="NCBI Taxonomy" id="118510"/>
    <lineage>
        <taxon>Eukaryota</taxon>
        <taxon>Viridiplantae</taxon>
        <taxon>Streptophyta</taxon>
        <taxon>Embryophyta</taxon>
        <taxon>Tracheophyta</taxon>
        <taxon>Spermatophyta</taxon>
        <taxon>Magnoliopsida</taxon>
        <taxon>eudicotyledons</taxon>
        <taxon>Gunneridae</taxon>
        <taxon>Pentapetalae</taxon>
        <taxon>asterids</taxon>
        <taxon>campanulids</taxon>
        <taxon>Asterales</taxon>
        <taxon>Asteraceae</taxon>
        <taxon>Asteroideae</taxon>
        <taxon>Anthemideae</taxon>
        <taxon>Anthemidinae</taxon>
        <taxon>Tanacetum</taxon>
    </lineage>
</organism>
<proteinExistence type="predicted"/>
<name>A0A699J133_TANCI</name>
<comment type="caution">
    <text evidence="3">The sequence shown here is derived from an EMBL/GenBank/DDBJ whole genome shotgun (WGS) entry which is preliminary data.</text>
</comment>
<accession>A0A699J133</accession>
<gene>
    <name evidence="3" type="ORF">Tci_575348</name>
</gene>
<evidence type="ECO:0000313" key="3">
    <source>
        <dbReference type="EMBL" id="GFA03376.1"/>
    </source>
</evidence>
<evidence type="ECO:0000256" key="1">
    <source>
        <dbReference type="SAM" id="Coils"/>
    </source>
</evidence>
<feature type="region of interest" description="Disordered" evidence="2">
    <location>
        <begin position="300"/>
        <end position="333"/>
    </location>
</feature>
<dbReference type="EMBL" id="BKCJ010358770">
    <property type="protein sequence ID" value="GFA03376.1"/>
    <property type="molecule type" value="Genomic_DNA"/>
</dbReference>
<sequence length="636" mass="72023">IAILEKSEHNVDFHQIVDFVEASHIRIETTDEGTKILATVDGNPRTIFESSLRRHLKLNDAEGISSLPDAELFENLALMGYNIFPNQKFTFQKGQFSHQWKFLIHTIMQCISPKTTGFNEFCSNITTAVGEGSGTLTEPHHTPSPQAQQSPQHDLSSSLHPTVTTETIPTKTPTEIPTLRQYSRRATWIAQSKALPTAVDEPASLLKDVSQGEAFPTVSGLEAGHDRENIIKTSALPHDSTPRVTSLDVDEGSMQQQLQELMDLCTRLQRKQTEMASKINAQDLEISSLKARIKLFEDKDKGSTKLSRDDAPIKGRSLETGEEAGVERSTERGSNDIEEMVNVLTFMDAANILTSGVQAVSVPPVAEVSTVGVPTGSGLVPTVSAIFTTASVVTPYLRRPREISVKDKGKKKMVESDTPKKKKLQEQIDVQVAREMEEEMAREDQRLNEQITRDAKIARIHAEEELKMMIDGLDRNNEMIAKHLHEYEQATDDLTIGERIELINELVKYQDHHAKILKYQAQKSNPLSKKEQREFYMSVLKSHSRWKTKHFRGMTLEEIREKFIPVWKQIEDFVPMASKEEGERVKRKWLKLEQRSAKKMKTSEDVSEEDLKEMMQLVHVKEVYVEALQVKHPIID</sequence>
<keyword evidence="1" id="KW-0175">Coiled coil</keyword>
<reference evidence="3" key="1">
    <citation type="journal article" date="2019" name="Sci. Rep.">
        <title>Draft genome of Tanacetum cinerariifolium, the natural source of mosquito coil.</title>
        <authorList>
            <person name="Yamashiro T."/>
            <person name="Shiraishi A."/>
            <person name="Satake H."/>
            <person name="Nakayama K."/>
        </authorList>
    </citation>
    <scope>NUCLEOTIDE SEQUENCE</scope>
</reference>
<evidence type="ECO:0008006" key="4">
    <source>
        <dbReference type="Google" id="ProtNLM"/>
    </source>
</evidence>
<feature type="compositionally biased region" description="Low complexity" evidence="2">
    <location>
        <begin position="161"/>
        <end position="170"/>
    </location>
</feature>
<feature type="non-terminal residue" evidence="3">
    <location>
        <position position="1"/>
    </location>
</feature>
<feature type="region of interest" description="Disordered" evidence="2">
    <location>
        <begin position="132"/>
        <end position="170"/>
    </location>
</feature>
<dbReference type="AlphaFoldDB" id="A0A699J133"/>
<feature type="coiled-coil region" evidence="1">
    <location>
        <begin position="254"/>
        <end position="299"/>
    </location>
</feature>